<dbReference type="InterPro" id="IPR000742">
    <property type="entry name" value="EGF"/>
</dbReference>
<evidence type="ECO:0000256" key="1">
    <source>
        <dbReference type="ARBA" id="ARBA00022536"/>
    </source>
</evidence>
<keyword evidence="2 7" id="KW-0732">Signal</keyword>
<dbReference type="EMBL" id="JAIWYP010000003">
    <property type="protein sequence ID" value="KAH3847492.1"/>
    <property type="molecule type" value="Genomic_DNA"/>
</dbReference>
<evidence type="ECO:0000256" key="2">
    <source>
        <dbReference type="ARBA" id="ARBA00022729"/>
    </source>
</evidence>
<dbReference type="PROSITE" id="PS00022">
    <property type="entry name" value="EGF_1"/>
    <property type="match status" value="1"/>
</dbReference>
<gene>
    <name evidence="10" type="ORF">DPMN_089813</name>
</gene>
<evidence type="ECO:0000313" key="10">
    <source>
        <dbReference type="EMBL" id="KAH3847492.1"/>
    </source>
</evidence>
<feature type="signal peptide" evidence="7">
    <location>
        <begin position="1"/>
        <end position="17"/>
    </location>
</feature>
<dbReference type="SUPFAM" id="SSF57196">
    <property type="entry name" value="EGF/Laminin"/>
    <property type="match status" value="1"/>
</dbReference>
<reference evidence="10" key="2">
    <citation type="submission" date="2020-11" db="EMBL/GenBank/DDBJ databases">
        <authorList>
            <person name="McCartney M.A."/>
            <person name="Auch B."/>
            <person name="Kono T."/>
            <person name="Mallez S."/>
            <person name="Becker A."/>
            <person name="Gohl D.M."/>
            <person name="Silverstein K.A.T."/>
            <person name="Koren S."/>
            <person name="Bechman K.B."/>
            <person name="Herman A."/>
            <person name="Abrahante J.E."/>
            <person name="Garbe J."/>
        </authorList>
    </citation>
    <scope>NUCLEOTIDE SEQUENCE</scope>
    <source>
        <strain evidence="10">Duluth1</strain>
        <tissue evidence="10">Whole animal</tissue>
    </source>
</reference>
<comment type="caution">
    <text evidence="10">The sequence shown here is derived from an EMBL/GenBank/DDBJ whole genome shotgun (WGS) entry which is preliminary data.</text>
</comment>
<dbReference type="InterPro" id="IPR002889">
    <property type="entry name" value="WSC_carb-bd"/>
</dbReference>
<dbReference type="CDD" id="cd00054">
    <property type="entry name" value="EGF_CA"/>
    <property type="match status" value="1"/>
</dbReference>
<evidence type="ECO:0000256" key="4">
    <source>
        <dbReference type="ARBA" id="ARBA00023157"/>
    </source>
</evidence>
<reference evidence="10" key="1">
    <citation type="journal article" date="2019" name="bioRxiv">
        <title>The Genome of the Zebra Mussel, Dreissena polymorpha: A Resource for Invasive Species Research.</title>
        <authorList>
            <person name="McCartney M.A."/>
            <person name="Auch B."/>
            <person name="Kono T."/>
            <person name="Mallez S."/>
            <person name="Zhang Y."/>
            <person name="Obille A."/>
            <person name="Becker A."/>
            <person name="Abrahante J.E."/>
            <person name="Garbe J."/>
            <person name="Badalamenti J.P."/>
            <person name="Herman A."/>
            <person name="Mangelson H."/>
            <person name="Liachko I."/>
            <person name="Sullivan S."/>
            <person name="Sone E.D."/>
            <person name="Koren S."/>
            <person name="Silverstein K.A.T."/>
            <person name="Beckman K.B."/>
            <person name="Gohl D.M."/>
        </authorList>
    </citation>
    <scope>NUCLEOTIDE SEQUENCE</scope>
    <source>
        <strain evidence="10">Duluth1</strain>
        <tissue evidence="10">Whole animal</tissue>
    </source>
</reference>
<dbReference type="Gene3D" id="2.10.25.10">
    <property type="entry name" value="Laminin"/>
    <property type="match status" value="1"/>
</dbReference>
<dbReference type="PROSITE" id="PS01186">
    <property type="entry name" value="EGF_2"/>
    <property type="match status" value="1"/>
</dbReference>
<organism evidence="10 11">
    <name type="scientific">Dreissena polymorpha</name>
    <name type="common">Zebra mussel</name>
    <name type="synonym">Mytilus polymorpha</name>
    <dbReference type="NCBI Taxonomy" id="45954"/>
    <lineage>
        <taxon>Eukaryota</taxon>
        <taxon>Metazoa</taxon>
        <taxon>Spiralia</taxon>
        <taxon>Lophotrochozoa</taxon>
        <taxon>Mollusca</taxon>
        <taxon>Bivalvia</taxon>
        <taxon>Autobranchia</taxon>
        <taxon>Heteroconchia</taxon>
        <taxon>Euheterodonta</taxon>
        <taxon>Imparidentia</taxon>
        <taxon>Neoheterodontei</taxon>
        <taxon>Myida</taxon>
        <taxon>Dreissenoidea</taxon>
        <taxon>Dreissenidae</taxon>
        <taxon>Dreissena</taxon>
    </lineage>
</organism>
<feature type="domain" description="EGF-like" evidence="8">
    <location>
        <begin position="15"/>
        <end position="55"/>
    </location>
</feature>
<dbReference type="PROSITE" id="PS51212">
    <property type="entry name" value="WSC"/>
    <property type="match status" value="1"/>
</dbReference>
<dbReference type="Proteomes" id="UP000828390">
    <property type="component" value="Unassembled WGS sequence"/>
</dbReference>
<dbReference type="FunFam" id="2.10.25.10:FF:000173">
    <property type="entry name" value="Neurogenic locus notch protein 2"/>
    <property type="match status" value="1"/>
</dbReference>
<keyword evidence="11" id="KW-1185">Reference proteome</keyword>
<feature type="disulfide bond" evidence="6">
    <location>
        <begin position="45"/>
        <end position="54"/>
    </location>
</feature>
<sequence length="151" mass="16394">MFVYVIISSCIVAIVAANCSINPCLNGGTCNALHKNDTAQFYCRCPSGWKGRFCQAPFRYIGCFVDPEVRILPILLPRSNSNSPIECAARCRGYLYSGTEAGNYCFCGEYLIAMIRPDSECNSVCPGDSSKKCGAGARISVYSNIHCAPPH</sequence>
<dbReference type="Pfam" id="PF00008">
    <property type="entry name" value="EGF"/>
    <property type="match status" value="1"/>
</dbReference>
<dbReference type="SMART" id="SM00321">
    <property type="entry name" value="WSC"/>
    <property type="match status" value="1"/>
</dbReference>
<evidence type="ECO:0000313" key="11">
    <source>
        <dbReference type="Proteomes" id="UP000828390"/>
    </source>
</evidence>
<dbReference type="AlphaFoldDB" id="A0A9D4KWL8"/>
<dbReference type="Pfam" id="PF01822">
    <property type="entry name" value="WSC"/>
    <property type="match status" value="1"/>
</dbReference>
<dbReference type="SMART" id="SM00181">
    <property type="entry name" value="EGF"/>
    <property type="match status" value="1"/>
</dbReference>
<keyword evidence="3" id="KW-0677">Repeat</keyword>
<evidence type="ECO:0000256" key="6">
    <source>
        <dbReference type="PROSITE-ProRule" id="PRU00076"/>
    </source>
</evidence>
<evidence type="ECO:0000256" key="5">
    <source>
        <dbReference type="ARBA" id="ARBA00023180"/>
    </source>
</evidence>
<comment type="caution">
    <text evidence="6">Lacks conserved residue(s) required for the propagation of feature annotation.</text>
</comment>
<keyword evidence="4 6" id="KW-1015">Disulfide bond</keyword>
<keyword evidence="1 6" id="KW-0245">EGF-like domain</keyword>
<dbReference type="PROSITE" id="PS50026">
    <property type="entry name" value="EGF_3"/>
    <property type="match status" value="1"/>
</dbReference>
<accession>A0A9D4KWL8</accession>
<evidence type="ECO:0008006" key="12">
    <source>
        <dbReference type="Google" id="ProtNLM"/>
    </source>
</evidence>
<protein>
    <recommendedName>
        <fullName evidence="12">EGF-like domain-containing protein</fullName>
    </recommendedName>
</protein>
<feature type="domain" description="WSC" evidence="9">
    <location>
        <begin position="57"/>
        <end position="145"/>
    </location>
</feature>
<evidence type="ECO:0000259" key="9">
    <source>
        <dbReference type="PROSITE" id="PS51212"/>
    </source>
</evidence>
<proteinExistence type="predicted"/>
<feature type="chain" id="PRO_5039160573" description="EGF-like domain-containing protein" evidence="7">
    <location>
        <begin position="18"/>
        <end position="151"/>
    </location>
</feature>
<evidence type="ECO:0000256" key="3">
    <source>
        <dbReference type="ARBA" id="ARBA00022737"/>
    </source>
</evidence>
<name>A0A9D4KWL8_DREPO</name>
<evidence type="ECO:0000259" key="8">
    <source>
        <dbReference type="PROSITE" id="PS50026"/>
    </source>
</evidence>
<keyword evidence="5" id="KW-0325">Glycoprotein</keyword>
<evidence type="ECO:0000256" key="7">
    <source>
        <dbReference type="SAM" id="SignalP"/>
    </source>
</evidence>
<dbReference type="OrthoDB" id="6160765at2759"/>